<name>A0A8J2ME27_9HEXA</name>
<sequence length="30" mass="3409">MLRVVLIALCFKWLVAGPIDRIVNTTTDFC</sequence>
<evidence type="ECO:0000313" key="3">
    <source>
        <dbReference type="Proteomes" id="UP000708208"/>
    </source>
</evidence>
<dbReference type="EMBL" id="CAJVCH010571271">
    <property type="protein sequence ID" value="CAG7837065.1"/>
    <property type="molecule type" value="Genomic_DNA"/>
</dbReference>
<proteinExistence type="predicted"/>
<accession>A0A8J2ME27</accession>
<gene>
    <name evidence="2" type="ORF">AFUS01_LOCUS46234</name>
</gene>
<keyword evidence="3" id="KW-1185">Reference proteome</keyword>
<reference evidence="2" key="1">
    <citation type="submission" date="2021-06" db="EMBL/GenBank/DDBJ databases">
        <authorList>
            <person name="Hodson N. C."/>
            <person name="Mongue J. A."/>
            <person name="Jaron S. K."/>
        </authorList>
    </citation>
    <scope>NUCLEOTIDE SEQUENCE</scope>
</reference>
<dbReference type="Proteomes" id="UP000708208">
    <property type="component" value="Unassembled WGS sequence"/>
</dbReference>
<evidence type="ECO:0000256" key="1">
    <source>
        <dbReference type="SAM" id="SignalP"/>
    </source>
</evidence>
<organism evidence="2 3">
    <name type="scientific">Allacma fusca</name>
    <dbReference type="NCBI Taxonomy" id="39272"/>
    <lineage>
        <taxon>Eukaryota</taxon>
        <taxon>Metazoa</taxon>
        <taxon>Ecdysozoa</taxon>
        <taxon>Arthropoda</taxon>
        <taxon>Hexapoda</taxon>
        <taxon>Collembola</taxon>
        <taxon>Symphypleona</taxon>
        <taxon>Sminthuridae</taxon>
        <taxon>Allacma</taxon>
    </lineage>
</organism>
<protein>
    <submittedName>
        <fullName evidence="2">Uncharacterized protein</fullName>
    </submittedName>
</protein>
<dbReference type="AlphaFoldDB" id="A0A8J2ME27"/>
<evidence type="ECO:0000313" key="2">
    <source>
        <dbReference type="EMBL" id="CAG7837065.1"/>
    </source>
</evidence>
<comment type="caution">
    <text evidence="2">The sequence shown here is derived from an EMBL/GenBank/DDBJ whole genome shotgun (WGS) entry which is preliminary data.</text>
</comment>
<feature type="chain" id="PRO_5035199880" evidence="1">
    <location>
        <begin position="17"/>
        <end position="30"/>
    </location>
</feature>
<feature type="signal peptide" evidence="1">
    <location>
        <begin position="1"/>
        <end position="16"/>
    </location>
</feature>
<keyword evidence="1" id="KW-0732">Signal</keyword>